<sequence length="203" mass="22228">MNLRIVLSENRSRSSGRCAIAIGAVSTYVKAIAHRRIIMFRRIRILAVAALALSAAAVVAARAETVGEVGVDWLGNDIKIDAVRDPKIGGVTCHVTYFDRSVIDRLKNGNWFEDPSNNSIACRQTGPITIGGIDLSKEGEEVFRSGLSLIWKDLLVTRIYDRANDTLIYLAHSRQVTDGSAKMSISTVPLFGQSVTWENGRPD</sequence>
<proteinExistence type="predicted"/>
<dbReference type="GO" id="GO:0005829">
    <property type="term" value="C:cytosol"/>
    <property type="evidence" value="ECO:0007669"/>
    <property type="project" value="TreeGrafter"/>
</dbReference>
<keyword evidence="1" id="KW-0812">Transmembrane</keyword>
<dbReference type="eggNOG" id="COG3045">
    <property type="taxonomic scope" value="Bacteria"/>
</dbReference>
<gene>
    <name evidence="2" type="ORF">SJ05684_c22310</name>
</gene>
<evidence type="ECO:0000313" key="3">
    <source>
        <dbReference type="Proteomes" id="UP000217211"/>
    </source>
</evidence>
<feature type="transmembrane region" description="Helical" evidence="1">
    <location>
        <begin position="43"/>
        <end position="61"/>
    </location>
</feature>
<dbReference type="PANTHER" id="PTHR37952:SF2">
    <property type="entry name" value="PROTEIN CREA"/>
    <property type="match status" value="1"/>
</dbReference>
<keyword evidence="1" id="KW-1133">Transmembrane helix</keyword>
<reference evidence="2 3" key="1">
    <citation type="submission" date="2017-08" db="EMBL/GenBank/DDBJ databases">
        <title>Multipartite genome sequences of Sinorhizobium species nodulating soybeans.</title>
        <authorList>
            <person name="Tian C.F."/>
        </authorList>
    </citation>
    <scope>NUCLEOTIDE SEQUENCE [LARGE SCALE GENOMIC DNA]</scope>
    <source>
        <strain evidence="2 3">CCBAU 05684</strain>
    </source>
</reference>
<accession>A0A249PD31</accession>
<dbReference type="InterPro" id="IPR010292">
    <property type="entry name" value="Uncharacterised_CreA"/>
</dbReference>
<protein>
    <submittedName>
        <fullName evidence="2">Conserved uncharacterized protein CreA</fullName>
    </submittedName>
</protein>
<evidence type="ECO:0000256" key="1">
    <source>
        <dbReference type="SAM" id="Phobius"/>
    </source>
</evidence>
<organism evidence="2 3">
    <name type="scientific">Sinorhizobium sojae CCBAU 05684</name>
    <dbReference type="NCBI Taxonomy" id="716928"/>
    <lineage>
        <taxon>Bacteria</taxon>
        <taxon>Pseudomonadati</taxon>
        <taxon>Pseudomonadota</taxon>
        <taxon>Alphaproteobacteria</taxon>
        <taxon>Hyphomicrobiales</taxon>
        <taxon>Rhizobiaceae</taxon>
        <taxon>Sinorhizobium/Ensifer group</taxon>
        <taxon>Sinorhizobium</taxon>
    </lineage>
</organism>
<evidence type="ECO:0000313" key="2">
    <source>
        <dbReference type="EMBL" id="ASY63672.1"/>
    </source>
</evidence>
<dbReference type="Pfam" id="PF05981">
    <property type="entry name" value="CreA"/>
    <property type="match status" value="1"/>
</dbReference>
<keyword evidence="3" id="KW-1185">Reference proteome</keyword>
<keyword evidence="1" id="KW-0472">Membrane</keyword>
<dbReference type="KEGG" id="esj:SJ05684_c22310"/>
<dbReference type="STRING" id="716928.GCA_000261485_00360"/>
<name>A0A249PD31_9HYPH</name>
<dbReference type="EMBL" id="CP023067">
    <property type="protein sequence ID" value="ASY63672.1"/>
    <property type="molecule type" value="Genomic_DNA"/>
</dbReference>
<dbReference type="AlphaFoldDB" id="A0A249PD31"/>
<dbReference type="PANTHER" id="PTHR37952">
    <property type="match status" value="1"/>
</dbReference>
<dbReference type="Proteomes" id="UP000217211">
    <property type="component" value="Chromosome"/>
</dbReference>